<evidence type="ECO:0000256" key="9">
    <source>
        <dbReference type="ARBA" id="ARBA00023204"/>
    </source>
</evidence>
<keyword evidence="7 13" id="KW-0067">ATP-binding</keyword>
<dbReference type="InterPro" id="IPR003711">
    <property type="entry name" value="CarD-like/TRCF_RID"/>
</dbReference>
<dbReference type="SMART" id="SM00487">
    <property type="entry name" value="DEXDc"/>
    <property type="match status" value="1"/>
</dbReference>
<evidence type="ECO:0000256" key="1">
    <source>
        <dbReference type="ARBA" id="ARBA00004496"/>
    </source>
</evidence>
<dbReference type="GO" id="GO:0005737">
    <property type="term" value="C:cytoplasm"/>
    <property type="evidence" value="ECO:0007669"/>
    <property type="project" value="UniProtKB-SubCell"/>
</dbReference>
<dbReference type="GO" id="GO:0005524">
    <property type="term" value="F:ATP binding"/>
    <property type="evidence" value="ECO:0007669"/>
    <property type="project" value="UniProtKB-UniRule"/>
</dbReference>
<dbReference type="SMART" id="SM01058">
    <property type="entry name" value="CarD_TRCF"/>
    <property type="match status" value="1"/>
</dbReference>
<evidence type="ECO:0000256" key="11">
    <source>
        <dbReference type="ARBA" id="ARBA00061399"/>
    </source>
</evidence>
<evidence type="ECO:0000256" key="5">
    <source>
        <dbReference type="ARBA" id="ARBA00022801"/>
    </source>
</evidence>
<dbReference type="InterPro" id="IPR004576">
    <property type="entry name" value="Mfd"/>
</dbReference>
<dbReference type="PROSITE" id="PS51192">
    <property type="entry name" value="HELICASE_ATP_BIND_1"/>
    <property type="match status" value="1"/>
</dbReference>
<dbReference type="InterPro" id="IPR011545">
    <property type="entry name" value="DEAD/DEAH_box_helicase_dom"/>
</dbReference>
<keyword evidence="3 13" id="KW-0547">Nucleotide-binding</keyword>
<dbReference type="Gene3D" id="3.40.50.11140">
    <property type="match status" value="1"/>
</dbReference>
<evidence type="ECO:0000256" key="4">
    <source>
        <dbReference type="ARBA" id="ARBA00022763"/>
    </source>
</evidence>
<dbReference type="InterPro" id="IPR047112">
    <property type="entry name" value="RecG/Mfd"/>
</dbReference>
<dbReference type="Proteomes" id="UP000005615">
    <property type="component" value="Unassembled WGS sequence"/>
</dbReference>
<dbReference type="Gene3D" id="2.40.10.170">
    <property type="match status" value="1"/>
</dbReference>
<comment type="caution">
    <text evidence="14">The sequence shown here is derived from an EMBL/GenBank/DDBJ whole genome shotgun (WGS) entry which is preliminary data.</text>
</comment>
<comment type="subcellular location">
    <subcellularLocation>
        <location evidence="1 13">Cytoplasm</location>
    </subcellularLocation>
</comment>
<dbReference type="Pfam" id="PF03461">
    <property type="entry name" value="TRCF"/>
    <property type="match status" value="1"/>
</dbReference>
<dbReference type="InterPro" id="IPR005118">
    <property type="entry name" value="TRCF_C"/>
</dbReference>
<evidence type="ECO:0000256" key="3">
    <source>
        <dbReference type="ARBA" id="ARBA00022741"/>
    </source>
</evidence>
<evidence type="ECO:0000256" key="2">
    <source>
        <dbReference type="ARBA" id="ARBA00022490"/>
    </source>
</evidence>
<dbReference type="SUPFAM" id="SSF143517">
    <property type="entry name" value="TRCF domain-like"/>
    <property type="match status" value="1"/>
</dbReference>
<dbReference type="SUPFAM" id="SSF52540">
    <property type="entry name" value="P-loop containing nucleoside triphosphate hydrolases"/>
    <property type="match status" value="4"/>
</dbReference>
<dbReference type="FunFam" id="3.40.50.300:FF:000546">
    <property type="entry name" value="Transcription-repair-coupling factor"/>
    <property type="match status" value="1"/>
</dbReference>
<dbReference type="Pfam" id="PF00270">
    <property type="entry name" value="DEAD"/>
    <property type="match status" value="1"/>
</dbReference>
<keyword evidence="15" id="KW-1185">Reference proteome</keyword>
<accession>F3L526</accession>
<dbReference type="InterPro" id="IPR014001">
    <property type="entry name" value="Helicase_ATP-bd"/>
</dbReference>
<dbReference type="EC" id="3.6.4.-" evidence="13"/>
<gene>
    <name evidence="13" type="primary">mfd</name>
    <name evidence="14" type="ORF">IMCC3088_2805</name>
</gene>
<evidence type="ECO:0000256" key="13">
    <source>
        <dbReference type="HAMAP-Rule" id="MF_00969"/>
    </source>
</evidence>
<dbReference type="NCBIfam" id="NF007966">
    <property type="entry name" value="PRK10689.1"/>
    <property type="match status" value="1"/>
</dbReference>
<keyword evidence="8 13" id="KW-0238">DNA-binding</keyword>
<dbReference type="Gene3D" id="3.40.50.300">
    <property type="entry name" value="P-loop containing nucleotide triphosphate hydrolases"/>
    <property type="match status" value="2"/>
</dbReference>
<evidence type="ECO:0000313" key="14">
    <source>
        <dbReference type="EMBL" id="EGG28563.1"/>
    </source>
</evidence>
<dbReference type="PROSITE" id="PS51194">
    <property type="entry name" value="HELICASE_CTER"/>
    <property type="match status" value="1"/>
</dbReference>
<dbReference type="SMART" id="SM00982">
    <property type="entry name" value="TRCF"/>
    <property type="match status" value="1"/>
</dbReference>
<keyword evidence="2 13" id="KW-0963">Cytoplasm</keyword>
<dbReference type="NCBIfam" id="TIGR00580">
    <property type="entry name" value="mfd"/>
    <property type="match status" value="1"/>
</dbReference>
<evidence type="ECO:0000256" key="10">
    <source>
        <dbReference type="ARBA" id="ARBA00061104"/>
    </source>
</evidence>
<dbReference type="OrthoDB" id="9804325at2"/>
<comment type="similarity">
    <text evidence="10 13">In the N-terminal section; belongs to the UvrB family.</text>
</comment>
<dbReference type="Gene3D" id="3.90.1150.50">
    <property type="entry name" value="Transcription-repair-coupling factor, D7 domain"/>
    <property type="match status" value="1"/>
</dbReference>
<dbReference type="CDD" id="cd17991">
    <property type="entry name" value="DEXHc_TRCF"/>
    <property type="match status" value="1"/>
</dbReference>
<dbReference type="GO" id="GO:0000716">
    <property type="term" value="P:transcription-coupled nucleotide-excision repair, DNA damage recognition"/>
    <property type="evidence" value="ECO:0007669"/>
    <property type="project" value="UniProtKB-UniRule"/>
</dbReference>
<dbReference type="GO" id="GO:0016787">
    <property type="term" value="F:hydrolase activity"/>
    <property type="evidence" value="ECO:0007669"/>
    <property type="project" value="UniProtKB-KW"/>
</dbReference>
<dbReference type="InterPro" id="IPR048635">
    <property type="entry name" value="MFD_D3"/>
</dbReference>
<dbReference type="SUPFAM" id="SSF141259">
    <property type="entry name" value="CarD-like"/>
    <property type="match status" value="1"/>
</dbReference>
<keyword evidence="6" id="KW-0347">Helicase</keyword>
<dbReference type="InterPro" id="IPR036101">
    <property type="entry name" value="CarD-like/TRCF_RID_sf"/>
</dbReference>
<dbReference type="InterPro" id="IPR027417">
    <property type="entry name" value="P-loop_NTPase"/>
</dbReference>
<name>F3L526_9GAMM</name>
<dbReference type="EMBL" id="AEIG01000094">
    <property type="protein sequence ID" value="EGG28563.1"/>
    <property type="molecule type" value="Genomic_DNA"/>
</dbReference>
<evidence type="ECO:0000256" key="6">
    <source>
        <dbReference type="ARBA" id="ARBA00022806"/>
    </source>
</evidence>
<dbReference type="PANTHER" id="PTHR47964">
    <property type="entry name" value="ATP-DEPENDENT DNA HELICASE HOMOLOG RECG, CHLOROPLASTIC"/>
    <property type="match status" value="1"/>
</dbReference>
<dbReference type="InterPro" id="IPR041471">
    <property type="entry name" value="UvrB_inter"/>
</dbReference>
<evidence type="ECO:0000313" key="15">
    <source>
        <dbReference type="Proteomes" id="UP000005615"/>
    </source>
</evidence>
<dbReference type="AlphaFoldDB" id="F3L526"/>
<evidence type="ECO:0000256" key="12">
    <source>
        <dbReference type="ARBA" id="ARBA00070128"/>
    </source>
</evidence>
<proteinExistence type="inferred from homology"/>
<dbReference type="InterPro" id="IPR001650">
    <property type="entry name" value="Helicase_C-like"/>
</dbReference>
<dbReference type="FunFam" id="3.40.50.300:FF:000300">
    <property type="entry name" value="Transcription-repair-coupling factor"/>
    <property type="match status" value="1"/>
</dbReference>
<evidence type="ECO:0000256" key="8">
    <source>
        <dbReference type="ARBA" id="ARBA00023125"/>
    </source>
</evidence>
<dbReference type="Pfam" id="PF02559">
    <property type="entry name" value="CarD_TRCF_RID"/>
    <property type="match status" value="1"/>
</dbReference>
<sequence>MFKHLISSSPWPDKASTRTAVGPFYGSAEARCVAELASHHERIVVFVSDTSNAIALERELPFFLTQETELLSFPDWEILPYDHFSPHQDIVSERLRTLYRLPKMARGILIVPVSTAMHRLPPIDYIASNALQLGIGDEFDAVAFRQQLLNAGYVAVDTVYEHGEFALRGSILDVFPMGSSVPYRIDTFDADVDTIRTFDPETQRTIEAIERIDLLPAREFPLTKGALNQFMMNWYEAFDVDHDACPIYREVLAGRVPGGTEYFLPLFFKQTASLFDFLPEGTALVTVGDHHQSSQRFWQDVVERHEEYGIDPRRPLLPPQRIILPVDEFYGQIKRFATLELRRNPDAPVHFNTDSKPLPSFISEASTSPVEPLKRWIETHCAGTLLVAETAGRREALIDALQRIGLQAEYFEDWQSFEANPVTLGIATAPIDRGMYFGPDAPCLVAEAQLYGQKVAQRRRRSDTQHSTDEAFRHINELHEGTPVVHLEHGVGRYEGLQTLSVAGETNEFITLIYAEGAKLYVPVASLHLISRYAGADGDSAPLHRLGSDQWEKARKKASERASDVAAQLLEVYARREARKGFAHELDPLDYERFCSGFPFEETPDQALAIEAVRNDMCAQKVMDRLVCGDVGFGKTEVAMRAAFIASHNSKQVAVLVPTTLLAQQHYHSFCDRFAGWDVKVAVVSRFNSASQNKAIMADLASGKIDILVGTHKLLSPDVKFADLGLLIIDEEHRFGVKQKETLKALRTEVDILTLTATPIPRTLNMALGGMRDLSVIATPPAKRLSIKTFVREHNTSMIKEAILRETLRGGQVYYLHNEVKTIEETARKLQAMVPDLKVAVAHGQQHETELERIMSDFYHQRFHILVCTTIIETGIDVPNANTIIMDRADRLGLAQLHQLRGRVGRSHHQAYAYLLCPPRSGLTKDAEKRLEAIEAAGDLGAGYLLATQDLEIRGAGELLGDDQSGQIHSVGFSLYLKMLERAVAALKRGELPNVDTPLEQGSEVNLHSSALIPEDYLPDINTRLVLYRRVGAAQTQQQLRDLQVEMIDRFGLLPEPVKTLFISAEVRIEAEQAGISSVDVGETSGSLQFMDNTKVDPLNLVTMVQKDPKRYQLAGANKLKFQCELTSPRDRADFIITLCKQLTQTRAAA</sequence>
<dbReference type="RefSeq" id="WP_009576944.1">
    <property type="nucleotide sequence ID" value="NZ_AEIG01000094.1"/>
</dbReference>
<keyword evidence="9 13" id="KW-0234">DNA repair</keyword>
<dbReference type="Gene3D" id="3.30.2060.10">
    <property type="entry name" value="Penicillin-binding protein 1b domain"/>
    <property type="match status" value="1"/>
</dbReference>
<keyword evidence="4 13" id="KW-0227">DNA damage</keyword>
<keyword evidence="5 13" id="KW-0378">Hydrolase</keyword>
<organism evidence="14 15">
    <name type="scientific">Aequoribacter fuscus</name>
    <dbReference type="NCBI Taxonomy" id="2518989"/>
    <lineage>
        <taxon>Bacteria</taxon>
        <taxon>Pseudomonadati</taxon>
        <taxon>Pseudomonadota</taxon>
        <taxon>Gammaproteobacteria</taxon>
        <taxon>Cellvibrionales</taxon>
        <taxon>Halieaceae</taxon>
        <taxon>Aequoribacter</taxon>
    </lineage>
</organism>
<dbReference type="GO" id="GO:0003678">
    <property type="term" value="F:DNA helicase activity"/>
    <property type="evidence" value="ECO:0007669"/>
    <property type="project" value="TreeGrafter"/>
</dbReference>
<dbReference type="GO" id="GO:0006355">
    <property type="term" value="P:regulation of DNA-templated transcription"/>
    <property type="evidence" value="ECO:0007669"/>
    <property type="project" value="UniProtKB-UniRule"/>
</dbReference>
<reference evidence="14 15" key="1">
    <citation type="journal article" date="2011" name="J. Bacteriol.">
        <title>Genome sequence of strain IMCC3088, a proteorhodopsin-containing marine bacterium belonging to the OM60/NOR5 clade.</title>
        <authorList>
            <person name="Jang Y."/>
            <person name="Oh H.M."/>
            <person name="Kang I."/>
            <person name="Lee K."/>
            <person name="Yang S.J."/>
            <person name="Cho J.C."/>
        </authorList>
    </citation>
    <scope>NUCLEOTIDE SEQUENCE [LARGE SCALE GENOMIC DNA]</scope>
    <source>
        <strain evidence="14 15">IMCC3088</strain>
    </source>
</reference>
<evidence type="ECO:0000256" key="7">
    <source>
        <dbReference type="ARBA" id="ARBA00022840"/>
    </source>
</evidence>
<protein>
    <recommendedName>
        <fullName evidence="12 13">Transcription-repair-coupling factor</fullName>
        <shortName evidence="13">TRCF</shortName>
        <ecNumber evidence="13">3.6.4.-</ecNumber>
    </recommendedName>
</protein>
<dbReference type="PANTHER" id="PTHR47964:SF1">
    <property type="entry name" value="ATP-DEPENDENT DNA HELICASE HOMOLOG RECG, CHLOROPLASTIC"/>
    <property type="match status" value="1"/>
</dbReference>
<dbReference type="Gene3D" id="3.40.50.11180">
    <property type="match status" value="1"/>
</dbReference>
<dbReference type="Pfam" id="PF17757">
    <property type="entry name" value="UvrB_inter"/>
    <property type="match status" value="1"/>
</dbReference>
<dbReference type="InterPro" id="IPR037235">
    <property type="entry name" value="TRCF-like_C_D7"/>
</dbReference>
<dbReference type="STRING" id="2518989.IMCC3088_2805"/>
<dbReference type="Pfam" id="PF21132">
    <property type="entry name" value="MFD_D3"/>
    <property type="match status" value="1"/>
</dbReference>
<comment type="similarity">
    <text evidence="11 13">In the C-terminal section; belongs to the helicase family. RecG subfamily.</text>
</comment>
<dbReference type="SMART" id="SM00490">
    <property type="entry name" value="HELICc"/>
    <property type="match status" value="1"/>
</dbReference>
<dbReference type="HAMAP" id="MF_00969">
    <property type="entry name" value="TRCF"/>
    <property type="match status" value="1"/>
</dbReference>
<dbReference type="GO" id="GO:0003684">
    <property type="term" value="F:damaged DNA binding"/>
    <property type="evidence" value="ECO:0007669"/>
    <property type="project" value="InterPro"/>
</dbReference>
<dbReference type="Pfam" id="PF00271">
    <property type="entry name" value="Helicase_C"/>
    <property type="match status" value="1"/>
</dbReference>
<comment type="function">
    <text evidence="13">Couples transcription and DNA repair by recognizing RNA polymerase (RNAP) stalled at DNA lesions. Mediates ATP-dependent release of RNAP and its truncated transcript from the DNA, and recruitment of nucleotide excision repair machinery to the damaged site.</text>
</comment>
<dbReference type="eggNOG" id="COG1197">
    <property type="taxonomic scope" value="Bacteria"/>
</dbReference>